<gene>
    <name evidence="15" type="primary">ugpC</name>
    <name evidence="15" type="ORF">FK268_15855</name>
</gene>
<dbReference type="Gene3D" id="3.40.50.300">
    <property type="entry name" value="P-loop containing nucleotide triphosphate hydrolases"/>
    <property type="match status" value="1"/>
</dbReference>
<comment type="catalytic activity">
    <reaction evidence="8">
        <text>alpha,alpha-trehalose(out) + ATP + H2O = alpha,alpha-trehalose(in) + ADP + phosphate + H(+)</text>
        <dbReference type="Rhea" id="RHEA:75203"/>
        <dbReference type="ChEBI" id="CHEBI:15377"/>
        <dbReference type="ChEBI" id="CHEBI:15378"/>
        <dbReference type="ChEBI" id="CHEBI:16551"/>
        <dbReference type="ChEBI" id="CHEBI:30616"/>
        <dbReference type="ChEBI" id="CHEBI:43474"/>
        <dbReference type="ChEBI" id="CHEBI:456216"/>
    </reaction>
</comment>
<keyword evidence="2" id="KW-0813">Transport</keyword>
<evidence type="ECO:0000256" key="13">
    <source>
        <dbReference type="ARBA" id="ARBA00082626"/>
    </source>
</evidence>
<protein>
    <recommendedName>
        <fullName evidence="11">Trehalose import ATP-binding protein SugC</fullName>
    </recommendedName>
    <alternativeName>
        <fullName evidence="13">Nucleotide-binding domain of SugABC transporter</fullName>
    </alternativeName>
    <alternativeName>
        <fullName evidence="12">SugABC transporter ATPase SugC</fullName>
    </alternativeName>
</protein>
<dbReference type="GO" id="GO:0055052">
    <property type="term" value="C:ATP-binding cassette (ABC) transporter complex, substrate-binding subunit-containing"/>
    <property type="evidence" value="ECO:0007669"/>
    <property type="project" value="TreeGrafter"/>
</dbReference>
<evidence type="ECO:0000313" key="16">
    <source>
        <dbReference type="Proteomes" id="UP000319792"/>
    </source>
</evidence>
<dbReference type="PANTHER" id="PTHR43875">
    <property type="entry name" value="MALTODEXTRIN IMPORT ATP-BINDING PROTEIN MSMX"/>
    <property type="match status" value="1"/>
</dbReference>
<dbReference type="InterPro" id="IPR003593">
    <property type="entry name" value="AAA+_ATPase"/>
</dbReference>
<dbReference type="InterPro" id="IPR012340">
    <property type="entry name" value="NA-bd_OB-fold"/>
</dbReference>
<evidence type="ECO:0000313" key="15">
    <source>
        <dbReference type="EMBL" id="TWS23728.1"/>
    </source>
</evidence>
<dbReference type="InterPro" id="IPR027417">
    <property type="entry name" value="P-loop_NTPase"/>
</dbReference>
<evidence type="ECO:0000256" key="5">
    <source>
        <dbReference type="ARBA" id="ARBA00022840"/>
    </source>
</evidence>
<dbReference type="InterPro" id="IPR040582">
    <property type="entry name" value="OB_MalK-like"/>
</dbReference>
<keyword evidence="5 15" id="KW-0067">ATP-binding</keyword>
<dbReference type="NCBIfam" id="NF008653">
    <property type="entry name" value="PRK11650.1"/>
    <property type="match status" value="1"/>
</dbReference>
<keyword evidence="16" id="KW-1185">Reference proteome</keyword>
<evidence type="ECO:0000256" key="6">
    <source>
        <dbReference type="ARBA" id="ARBA00022967"/>
    </source>
</evidence>
<keyword evidence="7" id="KW-0472">Membrane</keyword>
<evidence type="ECO:0000256" key="10">
    <source>
        <dbReference type="ARBA" id="ARBA00063658"/>
    </source>
</evidence>
<dbReference type="Pfam" id="PF17912">
    <property type="entry name" value="OB_MalK"/>
    <property type="match status" value="1"/>
</dbReference>
<dbReference type="SMART" id="SM00382">
    <property type="entry name" value="AAA"/>
    <property type="match status" value="1"/>
</dbReference>
<name>A0A5C5RLZ5_9ACTN</name>
<evidence type="ECO:0000256" key="12">
    <source>
        <dbReference type="ARBA" id="ARBA00080647"/>
    </source>
</evidence>
<dbReference type="FunFam" id="3.40.50.300:FF:000042">
    <property type="entry name" value="Maltose/maltodextrin ABC transporter, ATP-binding protein"/>
    <property type="match status" value="1"/>
</dbReference>
<dbReference type="EMBL" id="VIGV01000004">
    <property type="protein sequence ID" value="TWS23728.1"/>
    <property type="molecule type" value="Genomic_DNA"/>
</dbReference>
<dbReference type="GO" id="GO:0016887">
    <property type="term" value="F:ATP hydrolysis activity"/>
    <property type="evidence" value="ECO:0007669"/>
    <property type="project" value="InterPro"/>
</dbReference>
<dbReference type="GO" id="GO:0005524">
    <property type="term" value="F:ATP binding"/>
    <property type="evidence" value="ECO:0007669"/>
    <property type="project" value="UniProtKB-KW"/>
</dbReference>
<comment type="function">
    <text evidence="9">Part of the ABC transporter complex LpqY-SugA-SugB-SugC, which is highly specific for uptake of trehalose. Involved in the recycling of extracellular trehalose released from trehalose-containing molecules synthesized by M.tuberculosis. Trehalose uptake is essential for virulence. Responsible for energy coupling to the transport system.</text>
</comment>
<dbReference type="AlphaFoldDB" id="A0A5C5RLZ5"/>
<organism evidence="15 16">
    <name type="scientific">Tsukamurella sputi</name>
    <dbReference type="NCBI Taxonomy" id="2591848"/>
    <lineage>
        <taxon>Bacteria</taxon>
        <taxon>Bacillati</taxon>
        <taxon>Actinomycetota</taxon>
        <taxon>Actinomycetes</taxon>
        <taxon>Mycobacteriales</taxon>
        <taxon>Tsukamurellaceae</taxon>
        <taxon>Tsukamurella</taxon>
    </lineage>
</organism>
<keyword evidence="6" id="KW-1278">Translocase</keyword>
<dbReference type="GO" id="GO:0008643">
    <property type="term" value="P:carbohydrate transport"/>
    <property type="evidence" value="ECO:0007669"/>
    <property type="project" value="InterPro"/>
</dbReference>
<evidence type="ECO:0000256" key="11">
    <source>
        <dbReference type="ARBA" id="ARBA00072105"/>
    </source>
</evidence>
<keyword evidence="3" id="KW-1003">Cell membrane</keyword>
<comment type="caution">
    <text evidence="15">The sequence shown here is derived from an EMBL/GenBank/DDBJ whole genome shotgun (WGS) entry which is preliminary data.</text>
</comment>
<dbReference type="InterPro" id="IPR017871">
    <property type="entry name" value="ABC_transporter-like_CS"/>
</dbReference>
<dbReference type="SUPFAM" id="SSF52540">
    <property type="entry name" value="P-loop containing nucleoside triphosphate hydrolases"/>
    <property type="match status" value="1"/>
</dbReference>
<sequence length="393" mass="42493">MADIVLDHVRKTYPDGSTAVSDINLEIADGEFVILVGPSGCGKSTTLNMIAGLEDISDGELRIGGERVNERAPKDRDIAMVFQSYALYPHMTVRENIAFPLKLAKLPKEEINAKVEDAARTLDLTQHLDRRPSQLSGGQRQRVAMGRAIVRSPKAFLMDEPLSNLDAKLRVQMRTEVSRLQKRLGTTMVYVTHDQTEAMTLGDRVVVLKSGDVQQIGAPQELYDRPNNLFVAGFIGSPAMNFVPGRLTSVGIDTALGEILLLDAPQLAEKAAAAGNRNGDVVVGIRPEHFEDARLLDPNQRVGGLTFRARVDVLESMGSDKFVHFAVAADDARTDVLGDLNAGQQLPPPAGVDEIVARLSADSTAARGAEVDLYYDPTKIAVFDAASGLNLAL</sequence>
<comment type="subcellular location">
    <subcellularLocation>
        <location evidence="1">Cell inner membrane</location>
        <topology evidence="1">Peripheral membrane protein</topology>
        <orientation evidence="1">Cytoplasmic side</orientation>
    </subcellularLocation>
</comment>
<evidence type="ECO:0000256" key="4">
    <source>
        <dbReference type="ARBA" id="ARBA00022741"/>
    </source>
</evidence>
<evidence type="ECO:0000259" key="14">
    <source>
        <dbReference type="PROSITE" id="PS50893"/>
    </source>
</evidence>
<dbReference type="PANTHER" id="PTHR43875:SF15">
    <property type="entry name" value="TREHALOSE IMPORT ATP-BINDING PROTEIN SUGC"/>
    <property type="match status" value="1"/>
</dbReference>
<feature type="domain" description="ABC transporter" evidence="14">
    <location>
        <begin position="4"/>
        <end position="235"/>
    </location>
</feature>
<reference evidence="15 16" key="2">
    <citation type="submission" date="2019-08" db="EMBL/GenBank/DDBJ databases">
        <title>Tsukamurella conjunctivitidis sp. nov., Tsukamurella assacharolytica sp. nov. and Tsukamurella sputae sp. nov. isolated from patients with conjunctivitis, bacteraemia (lymphoma) and respiratory infection (sputum) in Hong Kong.</title>
        <authorList>
            <person name="Fok K.M.N."/>
            <person name="Fong J.Y.H."/>
        </authorList>
    </citation>
    <scope>NUCLEOTIDE SEQUENCE [LARGE SCALE GENOMIC DNA]</scope>
    <source>
        <strain evidence="15 16">HKU70</strain>
    </source>
</reference>
<dbReference type="Proteomes" id="UP000319792">
    <property type="component" value="Unassembled WGS sequence"/>
</dbReference>
<dbReference type="CDD" id="cd03301">
    <property type="entry name" value="ABC_MalK_N"/>
    <property type="match status" value="1"/>
</dbReference>
<dbReference type="Gene3D" id="2.40.50.140">
    <property type="entry name" value="Nucleic acid-binding proteins"/>
    <property type="match status" value="1"/>
</dbReference>
<dbReference type="PROSITE" id="PS00211">
    <property type="entry name" value="ABC_TRANSPORTER_1"/>
    <property type="match status" value="1"/>
</dbReference>
<evidence type="ECO:0000256" key="9">
    <source>
        <dbReference type="ARBA" id="ARBA00056091"/>
    </source>
</evidence>
<evidence type="ECO:0000256" key="8">
    <source>
        <dbReference type="ARBA" id="ARBA00050305"/>
    </source>
</evidence>
<dbReference type="SUPFAM" id="SSF50331">
    <property type="entry name" value="MOP-like"/>
    <property type="match status" value="1"/>
</dbReference>
<dbReference type="OrthoDB" id="9802264at2"/>
<reference evidence="15 16" key="1">
    <citation type="submission" date="2019-06" db="EMBL/GenBank/DDBJ databases">
        <authorList>
            <person name="Teng J.L.L."/>
            <person name="Lee H.H."/>
            <person name="Lau S.K.P."/>
            <person name="Woo P.C.Y."/>
        </authorList>
    </citation>
    <scope>NUCLEOTIDE SEQUENCE [LARGE SCALE GENOMIC DNA]</scope>
    <source>
        <strain evidence="15 16">HKU70</strain>
    </source>
</reference>
<evidence type="ECO:0000256" key="1">
    <source>
        <dbReference type="ARBA" id="ARBA00004515"/>
    </source>
</evidence>
<dbReference type="InterPro" id="IPR008995">
    <property type="entry name" value="Mo/tungstate-bd_C_term_dom"/>
</dbReference>
<keyword evidence="4" id="KW-0547">Nucleotide-binding</keyword>
<evidence type="ECO:0000256" key="3">
    <source>
        <dbReference type="ARBA" id="ARBA00022475"/>
    </source>
</evidence>
<dbReference type="RefSeq" id="WP_146435702.1">
    <property type="nucleotide sequence ID" value="NZ_VIGV01000004.1"/>
</dbReference>
<dbReference type="InterPro" id="IPR047641">
    <property type="entry name" value="ABC_transpr_MalK/UgpC-like"/>
</dbReference>
<dbReference type="InterPro" id="IPR003439">
    <property type="entry name" value="ABC_transporter-like_ATP-bd"/>
</dbReference>
<proteinExistence type="predicted"/>
<dbReference type="Pfam" id="PF00005">
    <property type="entry name" value="ABC_tran"/>
    <property type="match status" value="1"/>
</dbReference>
<evidence type="ECO:0000256" key="7">
    <source>
        <dbReference type="ARBA" id="ARBA00023136"/>
    </source>
</evidence>
<dbReference type="PROSITE" id="PS50893">
    <property type="entry name" value="ABC_TRANSPORTER_2"/>
    <property type="match status" value="1"/>
</dbReference>
<comment type="subunit">
    <text evidence="10">Monomer. Homodimerizes in the presence of ATP. The complex is composed of two ATP-binding proteins (SugC), two transmembrane proteins (SugA and SugB) and a solute-binding protein (LpqY).</text>
</comment>
<dbReference type="InterPro" id="IPR015855">
    <property type="entry name" value="ABC_transpr_MalK-like"/>
</dbReference>
<dbReference type="Gene3D" id="2.40.50.100">
    <property type="match status" value="1"/>
</dbReference>
<accession>A0A5C5RLZ5</accession>
<dbReference type="GO" id="GO:0140359">
    <property type="term" value="F:ABC-type transporter activity"/>
    <property type="evidence" value="ECO:0007669"/>
    <property type="project" value="InterPro"/>
</dbReference>
<evidence type="ECO:0000256" key="2">
    <source>
        <dbReference type="ARBA" id="ARBA00022448"/>
    </source>
</evidence>